<gene>
    <name evidence="2" type="ORF">OJ254_12490</name>
</gene>
<dbReference type="RefSeq" id="WP_265362382.1">
    <property type="nucleotide sequence ID" value="NZ_CP110636.1"/>
</dbReference>
<sequence length="63" mass="6704">MNAFFTPHPRRGLVLVFVGIAVFLVGTLAHAVTGNASWRVLAGVGLLLKGAGWLLFARDGRQS</sequence>
<proteinExistence type="predicted"/>
<keyword evidence="3" id="KW-1185">Reference proteome</keyword>
<evidence type="ECO:0000313" key="3">
    <source>
        <dbReference type="Proteomes" id="UP001164959"/>
    </source>
</evidence>
<dbReference type="EMBL" id="CP110636">
    <property type="protein sequence ID" value="UZJ31009.1"/>
    <property type="molecule type" value="Genomic_DNA"/>
</dbReference>
<organism evidence="2 3">
    <name type="scientific">Streptomyces endophytica</name>
    <dbReference type="NCBI Taxonomy" id="2991496"/>
    <lineage>
        <taxon>Bacteria</taxon>
        <taxon>Bacillati</taxon>
        <taxon>Actinomycetota</taxon>
        <taxon>Actinomycetes</taxon>
        <taxon>Kitasatosporales</taxon>
        <taxon>Streptomycetaceae</taxon>
        <taxon>Streptomyces</taxon>
    </lineage>
</organism>
<feature type="transmembrane region" description="Helical" evidence="1">
    <location>
        <begin position="12"/>
        <end position="32"/>
    </location>
</feature>
<protein>
    <recommendedName>
        <fullName evidence="4">DUF4175 domain-containing protein</fullName>
    </recommendedName>
</protein>
<keyword evidence="1" id="KW-1133">Transmembrane helix</keyword>
<evidence type="ECO:0000313" key="2">
    <source>
        <dbReference type="EMBL" id="UZJ31009.1"/>
    </source>
</evidence>
<feature type="transmembrane region" description="Helical" evidence="1">
    <location>
        <begin position="38"/>
        <end position="57"/>
    </location>
</feature>
<keyword evidence="1" id="KW-0472">Membrane</keyword>
<name>A0ABY6PB38_9ACTN</name>
<evidence type="ECO:0000256" key="1">
    <source>
        <dbReference type="SAM" id="Phobius"/>
    </source>
</evidence>
<evidence type="ECO:0008006" key="4">
    <source>
        <dbReference type="Google" id="ProtNLM"/>
    </source>
</evidence>
<accession>A0ABY6PB38</accession>
<dbReference type="Proteomes" id="UP001164959">
    <property type="component" value="Chromosome"/>
</dbReference>
<keyword evidence="1" id="KW-0812">Transmembrane</keyword>
<reference evidence="2" key="1">
    <citation type="submission" date="2022-11" db="EMBL/GenBank/DDBJ databases">
        <title>Identification and genomic analyses of a novel endophytic actinobacterium Streptomyces endophytica sp. nov. with potential for biocontrol of Yam anthracnose.</title>
        <authorList>
            <person name="Huang X."/>
        </authorList>
    </citation>
    <scope>NUCLEOTIDE SEQUENCE</scope>
    <source>
        <strain evidence="2">HNM0140</strain>
    </source>
</reference>